<dbReference type="EMBL" id="LAZR01047748">
    <property type="protein sequence ID" value="KKK93499.1"/>
    <property type="molecule type" value="Genomic_DNA"/>
</dbReference>
<reference evidence="1" key="1">
    <citation type="journal article" date="2015" name="Nature">
        <title>Complex archaea that bridge the gap between prokaryotes and eukaryotes.</title>
        <authorList>
            <person name="Spang A."/>
            <person name="Saw J.H."/>
            <person name="Jorgensen S.L."/>
            <person name="Zaremba-Niedzwiedzka K."/>
            <person name="Martijn J."/>
            <person name="Lind A.E."/>
            <person name="van Eijk R."/>
            <person name="Schleper C."/>
            <person name="Guy L."/>
            <person name="Ettema T.J."/>
        </authorList>
    </citation>
    <scope>NUCLEOTIDE SEQUENCE</scope>
</reference>
<name>A0A0F9BSU3_9ZZZZ</name>
<accession>A0A0F9BSU3</accession>
<dbReference type="AlphaFoldDB" id="A0A0F9BSU3"/>
<organism evidence="1">
    <name type="scientific">marine sediment metagenome</name>
    <dbReference type="NCBI Taxonomy" id="412755"/>
    <lineage>
        <taxon>unclassified sequences</taxon>
        <taxon>metagenomes</taxon>
        <taxon>ecological metagenomes</taxon>
    </lineage>
</organism>
<gene>
    <name evidence="1" type="ORF">LCGC14_2692290</name>
</gene>
<proteinExistence type="predicted"/>
<comment type="caution">
    <text evidence="1">The sequence shown here is derived from an EMBL/GenBank/DDBJ whole genome shotgun (WGS) entry which is preliminary data.</text>
</comment>
<evidence type="ECO:0000313" key="1">
    <source>
        <dbReference type="EMBL" id="KKK93499.1"/>
    </source>
</evidence>
<feature type="non-terminal residue" evidence="1">
    <location>
        <position position="1"/>
    </location>
</feature>
<sequence length="71" mass="8738">YRCSKKYIWGFEYFANEYTEVSYRGHDDLLWKGDFAKLYLDTFDDLRLLKEKKYKYLCNTNVDSIFLLEKI</sequence>
<protein>
    <submittedName>
        <fullName evidence="1">Uncharacterized protein</fullName>
    </submittedName>
</protein>